<dbReference type="NCBIfam" id="TIGR00756">
    <property type="entry name" value="PPR"/>
    <property type="match status" value="1"/>
</dbReference>
<evidence type="ECO:0000313" key="5">
    <source>
        <dbReference type="Proteomes" id="UP000789342"/>
    </source>
</evidence>
<name>A0A9N9H1F0_9GLOM</name>
<dbReference type="EMBL" id="CAJVPV010009841">
    <property type="protein sequence ID" value="CAG8645673.1"/>
    <property type="molecule type" value="Genomic_DNA"/>
</dbReference>
<keyword evidence="5" id="KW-1185">Reference proteome</keyword>
<gene>
    <name evidence="4" type="ORF">AMORRO_LOCUS9723</name>
</gene>
<proteinExistence type="inferred from homology"/>
<comment type="similarity">
    <text evidence="1">Belongs to the PPR family. P subfamily.</text>
</comment>
<dbReference type="Pfam" id="PF13812">
    <property type="entry name" value="PPR_3"/>
    <property type="match status" value="1"/>
</dbReference>
<evidence type="ECO:0000256" key="1">
    <source>
        <dbReference type="ARBA" id="ARBA00007626"/>
    </source>
</evidence>
<protein>
    <submittedName>
        <fullName evidence="4">15554_t:CDS:1</fullName>
    </submittedName>
</protein>
<accession>A0A9N9H1F0</accession>
<feature type="compositionally biased region" description="Basic and acidic residues" evidence="3">
    <location>
        <begin position="91"/>
        <end position="102"/>
    </location>
</feature>
<comment type="caution">
    <text evidence="4">The sequence shown here is derived from an EMBL/GenBank/DDBJ whole genome shotgun (WGS) entry which is preliminary data.</text>
</comment>
<dbReference type="Proteomes" id="UP000789342">
    <property type="component" value="Unassembled WGS sequence"/>
</dbReference>
<dbReference type="InterPro" id="IPR002885">
    <property type="entry name" value="PPR_rpt"/>
</dbReference>
<dbReference type="InterPro" id="IPR050872">
    <property type="entry name" value="PPR_P_subfamily"/>
</dbReference>
<feature type="region of interest" description="Disordered" evidence="3">
    <location>
        <begin position="91"/>
        <end position="111"/>
    </location>
</feature>
<dbReference type="PANTHER" id="PTHR46128:SF329">
    <property type="entry name" value="MITOCHONDRIAL GROUP I INTRON SPLICING FACTOR DMR1"/>
    <property type="match status" value="1"/>
</dbReference>
<dbReference type="InterPro" id="IPR011990">
    <property type="entry name" value="TPR-like_helical_dom_sf"/>
</dbReference>
<feature type="repeat" description="PPR" evidence="2">
    <location>
        <begin position="405"/>
        <end position="439"/>
    </location>
</feature>
<evidence type="ECO:0000256" key="2">
    <source>
        <dbReference type="PROSITE-ProRule" id="PRU00708"/>
    </source>
</evidence>
<organism evidence="4 5">
    <name type="scientific">Acaulospora morrowiae</name>
    <dbReference type="NCBI Taxonomy" id="94023"/>
    <lineage>
        <taxon>Eukaryota</taxon>
        <taxon>Fungi</taxon>
        <taxon>Fungi incertae sedis</taxon>
        <taxon>Mucoromycota</taxon>
        <taxon>Glomeromycotina</taxon>
        <taxon>Glomeromycetes</taxon>
        <taxon>Diversisporales</taxon>
        <taxon>Acaulosporaceae</taxon>
        <taxon>Acaulospora</taxon>
    </lineage>
</organism>
<reference evidence="4" key="1">
    <citation type="submission" date="2021-06" db="EMBL/GenBank/DDBJ databases">
        <authorList>
            <person name="Kallberg Y."/>
            <person name="Tangrot J."/>
            <person name="Rosling A."/>
        </authorList>
    </citation>
    <scope>NUCLEOTIDE SEQUENCE</scope>
    <source>
        <strain evidence="4">CL551</strain>
    </source>
</reference>
<sequence>MHIRGSNLILVADLRTIQQPFRAYFQQLFQLFSQSRNKSFATNCHYQTTTSNLNAREYQHYQNFKHQKSLFDGSLPNKNVLIQALRKRSEIDGENGSDGRKMPEKRKGKKSTDASKAFIEVNEALSPSYISKLTSFQALSLYKNLYTHYRLKPFYLDLISYLLRQFANIDRLDLMEVVFAQFVRDVDASERKYLIGGYVTKVWNMISCIYAEKGYFEEVRILFENMPRYMIIPNDKTYKTLIKSASKGKNIYLCFSYLQKLIVRGHKLDCDTLNTLLHTCLIANSDSYKQESIDIIINLMSLWRIGPNGETLRILLQYCKNFDSLEVLWAKIIDLRFHDNPTLQVEIIKMCSRLAFGDHDNQDNQIAENDRLSLVKELAEKREAGMPKCLDYLLRILRKSQGEIEVGAYNNLLSTCVRGGDINRGMKILEMMWSKNLEPSIRGYQQMLDTIGRPITISPTITIETNIRNDHCHLSTLQDTPMRDLSNWNLSKQSAFIKTQREHLWKLLEGMFTRPKTSIMPKRLISAILFALGRLGDSRGLLEFYEARIKLEQLQRNGNDINSNNTDGSGLSGIQNNKGNNIYHSRQLNPIENSTVDLSSIENRFAIRSSHINMDITLFNLFMRTISLPSSPLLPLLHSSPKKTPFSDLSPLELFNKLPIHIEPNQETIEHLFSNIRSLESFKKFGLQFLSAILTRSTKGAVNFTREGLEKVIMRATGRTYDEDGNNGCSVGSNNYEPIDNDENFRNAVVRCIVHEIANVCEGKDVTECLKVLEQWEKKEGR</sequence>
<evidence type="ECO:0000256" key="3">
    <source>
        <dbReference type="SAM" id="MobiDB-lite"/>
    </source>
</evidence>
<dbReference type="PANTHER" id="PTHR46128">
    <property type="entry name" value="MITOCHONDRIAL GROUP I INTRON SPLICING FACTOR CCM1"/>
    <property type="match status" value="1"/>
</dbReference>
<evidence type="ECO:0000313" key="4">
    <source>
        <dbReference type="EMBL" id="CAG8645673.1"/>
    </source>
</evidence>
<dbReference type="PROSITE" id="PS51375">
    <property type="entry name" value="PPR"/>
    <property type="match status" value="1"/>
</dbReference>
<dbReference type="Gene3D" id="1.25.40.10">
    <property type="entry name" value="Tetratricopeptide repeat domain"/>
    <property type="match status" value="2"/>
</dbReference>
<dbReference type="AlphaFoldDB" id="A0A9N9H1F0"/>
<dbReference type="OrthoDB" id="185373at2759"/>